<keyword evidence="2" id="KW-0813">Transport</keyword>
<evidence type="ECO:0000256" key="3">
    <source>
        <dbReference type="ARBA" id="ARBA00022692"/>
    </source>
</evidence>
<comment type="caution">
    <text evidence="9">The sequence shown here is derived from an EMBL/GenBank/DDBJ whole genome shotgun (WGS) entry which is preliminary data.</text>
</comment>
<name>A0A9W6WZK9_9STRA</name>
<proteinExistence type="predicted"/>
<sequence length="342" mass="38284">MLRGVSGSELKRVTTGEMEFGLKYVSLMDEISTGLDSAAIFDIITTQRSAAHKLHKTVVIALLQPSPEVFALFDDVMILNEGELMYHGPCNQVEAYFETLGFKSPPGRDIADYLLDLGTKQQHDEVPHPTKQPRSPSEFAECFRLTQIYQETLKALEGPYDRKLVASVKDTMDPMPTFHQPIQASIWELQKRALMITYHFVFGQLLMVIIMGFIYCTLFYQFDPTQISVVMGVMFATVMFLSLGQGFQTPVYIAGRSVFYKQRGANFFRTGSYVLATTISQIPLALAETIIFGSIVYWICGFASEAKLFILFEVVVFLANLAMGCDSSSLLRCVPTLTLSCP</sequence>
<evidence type="ECO:0000313" key="9">
    <source>
        <dbReference type="EMBL" id="GMF24231.1"/>
    </source>
</evidence>
<dbReference type="EMBL" id="BSXW01000508">
    <property type="protein sequence ID" value="GMF24231.1"/>
    <property type="molecule type" value="Genomic_DNA"/>
</dbReference>
<dbReference type="Pfam" id="PF01061">
    <property type="entry name" value="ABC2_membrane"/>
    <property type="match status" value="1"/>
</dbReference>
<dbReference type="OrthoDB" id="123799at2759"/>
<dbReference type="InterPro" id="IPR013525">
    <property type="entry name" value="ABC2_TM"/>
</dbReference>
<evidence type="ECO:0000256" key="4">
    <source>
        <dbReference type="ARBA" id="ARBA00022989"/>
    </source>
</evidence>
<evidence type="ECO:0000256" key="1">
    <source>
        <dbReference type="ARBA" id="ARBA00004141"/>
    </source>
</evidence>
<keyword evidence="4 6" id="KW-1133">Transmembrane helix</keyword>
<feature type="transmembrane region" description="Helical" evidence="6">
    <location>
        <begin position="200"/>
        <end position="222"/>
    </location>
</feature>
<dbReference type="AlphaFoldDB" id="A0A9W6WZK9"/>
<protein>
    <submittedName>
        <fullName evidence="9">Unnamed protein product</fullName>
    </submittedName>
</protein>
<evidence type="ECO:0000256" key="6">
    <source>
        <dbReference type="SAM" id="Phobius"/>
    </source>
</evidence>
<feature type="domain" description="ABC transporter family G" evidence="8">
    <location>
        <begin position="64"/>
        <end position="117"/>
    </location>
</feature>
<dbReference type="GO" id="GO:0016020">
    <property type="term" value="C:membrane"/>
    <property type="evidence" value="ECO:0007669"/>
    <property type="project" value="UniProtKB-SubCell"/>
</dbReference>
<organism evidence="9 10">
    <name type="scientific">Phytophthora lilii</name>
    <dbReference type="NCBI Taxonomy" id="2077276"/>
    <lineage>
        <taxon>Eukaryota</taxon>
        <taxon>Sar</taxon>
        <taxon>Stramenopiles</taxon>
        <taxon>Oomycota</taxon>
        <taxon>Peronosporomycetes</taxon>
        <taxon>Peronosporales</taxon>
        <taxon>Peronosporaceae</taxon>
        <taxon>Phytophthora</taxon>
    </lineage>
</organism>
<dbReference type="Proteomes" id="UP001165083">
    <property type="component" value="Unassembled WGS sequence"/>
</dbReference>
<dbReference type="InterPro" id="IPR043926">
    <property type="entry name" value="ABCG_dom"/>
</dbReference>
<keyword evidence="10" id="KW-1185">Reference proteome</keyword>
<evidence type="ECO:0000259" key="7">
    <source>
        <dbReference type="Pfam" id="PF01061"/>
    </source>
</evidence>
<dbReference type="InterPro" id="IPR027417">
    <property type="entry name" value="P-loop_NTPase"/>
</dbReference>
<comment type="subcellular location">
    <subcellularLocation>
        <location evidence="1">Membrane</location>
        <topology evidence="1">Multi-pass membrane protein</topology>
    </subcellularLocation>
</comment>
<dbReference type="Pfam" id="PF19055">
    <property type="entry name" value="ABC2_membrane_7"/>
    <property type="match status" value="1"/>
</dbReference>
<dbReference type="PANTHER" id="PTHR19241">
    <property type="entry name" value="ATP-BINDING CASSETTE TRANSPORTER"/>
    <property type="match status" value="1"/>
</dbReference>
<feature type="transmembrane region" description="Helical" evidence="6">
    <location>
        <begin position="228"/>
        <end position="253"/>
    </location>
</feature>
<accession>A0A9W6WZK9</accession>
<evidence type="ECO:0000259" key="8">
    <source>
        <dbReference type="Pfam" id="PF19055"/>
    </source>
</evidence>
<evidence type="ECO:0000313" key="10">
    <source>
        <dbReference type="Proteomes" id="UP001165083"/>
    </source>
</evidence>
<dbReference type="Gene3D" id="3.40.50.300">
    <property type="entry name" value="P-loop containing nucleotide triphosphate hydrolases"/>
    <property type="match status" value="1"/>
</dbReference>
<reference evidence="9" key="1">
    <citation type="submission" date="2023-04" db="EMBL/GenBank/DDBJ databases">
        <title>Phytophthora lilii NBRC 32176.</title>
        <authorList>
            <person name="Ichikawa N."/>
            <person name="Sato H."/>
            <person name="Tonouchi N."/>
        </authorList>
    </citation>
    <scope>NUCLEOTIDE SEQUENCE</scope>
    <source>
        <strain evidence="9">NBRC 32176</strain>
    </source>
</reference>
<feature type="transmembrane region" description="Helical" evidence="6">
    <location>
        <begin position="306"/>
        <end position="323"/>
    </location>
</feature>
<feature type="domain" description="ABC-2 type transporter transmembrane" evidence="7">
    <location>
        <begin position="185"/>
        <end position="323"/>
    </location>
</feature>
<evidence type="ECO:0000256" key="5">
    <source>
        <dbReference type="ARBA" id="ARBA00023136"/>
    </source>
</evidence>
<gene>
    <name evidence="9" type="ORF">Plil01_000989200</name>
</gene>
<dbReference type="GO" id="GO:0140359">
    <property type="term" value="F:ABC-type transporter activity"/>
    <property type="evidence" value="ECO:0007669"/>
    <property type="project" value="InterPro"/>
</dbReference>
<evidence type="ECO:0000256" key="2">
    <source>
        <dbReference type="ARBA" id="ARBA00022448"/>
    </source>
</evidence>
<keyword evidence="3 6" id="KW-0812">Transmembrane</keyword>
<keyword evidence="5 6" id="KW-0472">Membrane</keyword>
<feature type="transmembrane region" description="Helical" evidence="6">
    <location>
        <begin position="273"/>
        <end position="300"/>
    </location>
</feature>
<dbReference type="SUPFAM" id="SSF52540">
    <property type="entry name" value="P-loop containing nucleoside triphosphate hydrolases"/>
    <property type="match status" value="1"/>
</dbReference>